<accession>A0A4R2NUE3</accession>
<proteinExistence type="predicted"/>
<dbReference type="OrthoDB" id="9900681at2"/>
<protein>
    <submittedName>
        <fullName evidence="1">Uncharacterized protein</fullName>
    </submittedName>
</protein>
<dbReference type="Proteomes" id="UP000294564">
    <property type="component" value="Unassembled WGS sequence"/>
</dbReference>
<name>A0A4R2NUE3_9FLAO</name>
<dbReference type="RefSeq" id="WP_132794519.1">
    <property type="nucleotide sequence ID" value="NZ_SLXM01000004.1"/>
</dbReference>
<reference evidence="1 2" key="1">
    <citation type="submission" date="2019-03" db="EMBL/GenBank/DDBJ databases">
        <title>Genomic Encyclopedia of Type Strains, Phase IV (KMG-IV): sequencing the most valuable type-strain genomes for metagenomic binning, comparative biology and taxonomic classification.</title>
        <authorList>
            <person name="Goeker M."/>
        </authorList>
    </citation>
    <scope>NUCLEOTIDE SEQUENCE [LARGE SCALE GENOMIC DNA]</scope>
    <source>
        <strain evidence="1 2">DSM 14836</strain>
    </source>
</reference>
<organism evidence="1 2">
    <name type="scientific">Tenacibaculum skagerrakense</name>
    <dbReference type="NCBI Taxonomy" id="186571"/>
    <lineage>
        <taxon>Bacteria</taxon>
        <taxon>Pseudomonadati</taxon>
        <taxon>Bacteroidota</taxon>
        <taxon>Flavobacteriia</taxon>
        <taxon>Flavobacteriales</taxon>
        <taxon>Flavobacteriaceae</taxon>
        <taxon>Tenacibaculum</taxon>
    </lineage>
</organism>
<sequence>MRSLHQVRIITKQDHEYYLKDFGEEPKSFQCYVNLELGLLYDEKHTIISVTFLKKKTVIIVYAMKIE</sequence>
<evidence type="ECO:0000313" key="2">
    <source>
        <dbReference type="Proteomes" id="UP000294564"/>
    </source>
</evidence>
<keyword evidence="2" id="KW-1185">Reference proteome</keyword>
<evidence type="ECO:0000313" key="1">
    <source>
        <dbReference type="EMBL" id="TCP25134.1"/>
    </source>
</evidence>
<dbReference type="AlphaFoldDB" id="A0A4R2NUE3"/>
<dbReference type="EMBL" id="SLXM01000004">
    <property type="protein sequence ID" value="TCP25134.1"/>
    <property type="molecule type" value="Genomic_DNA"/>
</dbReference>
<comment type="caution">
    <text evidence="1">The sequence shown here is derived from an EMBL/GenBank/DDBJ whole genome shotgun (WGS) entry which is preliminary data.</text>
</comment>
<gene>
    <name evidence="1" type="ORF">EV195_104167</name>
</gene>